<evidence type="ECO:0000256" key="1">
    <source>
        <dbReference type="SAM" id="SignalP"/>
    </source>
</evidence>
<comment type="caution">
    <text evidence="2">The sequence shown here is derived from an EMBL/GenBank/DDBJ whole genome shotgun (WGS) entry which is preliminary data.</text>
</comment>
<dbReference type="RefSeq" id="WP_280652693.1">
    <property type="nucleotide sequence ID" value="NZ_JANQDO010000089.1"/>
</dbReference>
<protein>
    <submittedName>
        <fullName evidence="2">Uncharacterized protein</fullName>
    </submittedName>
</protein>
<evidence type="ECO:0000313" key="2">
    <source>
        <dbReference type="EMBL" id="MDH6057980.1"/>
    </source>
</evidence>
<organism evidence="2 3">
    <name type="scientific">Umezakia ovalisporum FSS-43</name>
    <dbReference type="NCBI Taxonomy" id="2740520"/>
    <lineage>
        <taxon>Bacteria</taxon>
        <taxon>Bacillati</taxon>
        <taxon>Cyanobacteriota</taxon>
        <taxon>Cyanophyceae</taxon>
        <taxon>Nostocales</taxon>
        <taxon>Nodulariaceae</taxon>
        <taxon>Umezakia</taxon>
    </lineage>
</organism>
<dbReference type="Proteomes" id="UP001159371">
    <property type="component" value="Unassembled WGS sequence"/>
</dbReference>
<sequence>MKTLIFSTLLLAMAVYLPANSTNIKGNQVISRNHTTEDKAFRAFGTEPFWSVDVRPSGVIYSSLAREEKQNFPYVKPLTADGRTPDTVQVYRLGNEKTSMLIIREFDSCSDGMSDKLHPYSALFVQGDMVLEGCARKLDK</sequence>
<feature type="chain" id="PRO_5047334479" evidence="1">
    <location>
        <begin position="22"/>
        <end position="140"/>
    </location>
</feature>
<reference evidence="2 3" key="1">
    <citation type="journal article" date="2023" name="J. Phycol.">
        <title>Chrysosporum ovalisporum is synonymous with the true-branching cyanobacterium Umezakia natans (Nostocales/Aphanizomenonaceae).</title>
        <authorList>
            <person name="McGregor G.B."/>
            <person name="Sendall B.C."/>
            <person name="Niiyama Y."/>
            <person name="Tuji A."/>
            <person name="Willis A."/>
        </authorList>
    </citation>
    <scope>NUCLEOTIDE SEQUENCE [LARGE SCALE GENOMIC DNA]</scope>
    <source>
        <strain evidence="2 3">FSS-43</strain>
    </source>
</reference>
<keyword evidence="3" id="KW-1185">Reference proteome</keyword>
<evidence type="ECO:0000313" key="3">
    <source>
        <dbReference type="Proteomes" id="UP001159371"/>
    </source>
</evidence>
<gene>
    <name evidence="2" type="ORF">NWP19_14645</name>
</gene>
<dbReference type="EMBL" id="JANQDO010000089">
    <property type="protein sequence ID" value="MDH6057980.1"/>
    <property type="molecule type" value="Genomic_DNA"/>
</dbReference>
<dbReference type="GeneID" id="83686636"/>
<name>A0ABT6K6L0_9CYAN</name>
<proteinExistence type="predicted"/>
<feature type="signal peptide" evidence="1">
    <location>
        <begin position="1"/>
        <end position="21"/>
    </location>
</feature>
<keyword evidence="1" id="KW-0732">Signal</keyword>
<accession>A0ABT6K6L0</accession>